<protein>
    <submittedName>
        <fullName evidence="8">Amino acid/polyamine/organocation transporter, APC superfamily</fullName>
    </submittedName>
</protein>
<dbReference type="OrthoDB" id="9804700at2"/>
<dbReference type="RefSeq" id="WP_004619717.1">
    <property type="nucleotide sequence ID" value="NZ_APMP01000012.1"/>
</dbReference>
<evidence type="ECO:0000256" key="5">
    <source>
        <dbReference type="ARBA" id="ARBA00023136"/>
    </source>
</evidence>
<dbReference type="Pfam" id="PF13520">
    <property type="entry name" value="AA_permease_2"/>
    <property type="match status" value="1"/>
</dbReference>
<feature type="transmembrane region" description="Helical" evidence="7">
    <location>
        <begin position="187"/>
        <end position="211"/>
    </location>
</feature>
<keyword evidence="3 7" id="KW-0812">Transmembrane</keyword>
<dbReference type="Gene3D" id="1.20.1740.10">
    <property type="entry name" value="Amino acid/polyamine transporter I"/>
    <property type="match status" value="1"/>
</dbReference>
<keyword evidence="9" id="KW-1185">Reference proteome</keyword>
<dbReference type="InterPro" id="IPR002293">
    <property type="entry name" value="AA/rel_permease1"/>
</dbReference>
<dbReference type="eggNOG" id="COG0531">
    <property type="taxonomic scope" value="Bacteria"/>
</dbReference>
<dbReference type="AlphaFoldDB" id="R0EL36"/>
<feature type="transmembrane region" description="Helical" evidence="7">
    <location>
        <begin position="481"/>
        <end position="500"/>
    </location>
</feature>
<evidence type="ECO:0000256" key="2">
    <source>
        <dbReference type="ARBA" id="ARBA00022448"/>
    </source>
</evidence>
<feature type="transmembrane region" description="Helical" evidence="7">
    <location>
        <begin position="26"/>
        <end position="49"/>
    </location>
</feature>
<feature type="transmembrane region" description="Helical" evidence="7">
    <location>
        <begin position="55"/>
        <end position="75"/>
    </location>
</feature>
<feature type="transmembrane region" description="Helical" evidence="7">
    <location>
        <begin position="397"/>
        <end position="420"/>
    </location>
</feature>
<dbReference type="EMBL" id="APMP01000012">
    <property type="protein sequence ID" value="ENZ81832.1"/>
    <property type="molecule type" value="Genomic_DNA"/>
</dbReference>
<feature type="transmembrane region" description="Helical" evidence="7">
    <location>
        <begin position="271"/>
        <end position="293"/>
    </location>
</feature>
<feature type="transmembrane region" description="Helical" evidence="7">
    <location>
        <begin position="456"/>
        <end position="475"/>
    </location>
</feature>
<name>R0EL36_CAUVI</name>
<evidence type="ECO:0000256" key="7">
    <source>
        <dbReference type="SAM" id="Phobius"/>
    </source>
</evidence>
<evidence type="ECO:0000256" key="6">
    <source>
        <dbReference type="SAM" id="MobiDB-lite"/>
    </source>
</evidence>
<evidence type="ECO:0000256" key="4">
    <source>
        <dbReference type="ARBA" id="ARBA00022989"/>
    </source>
</evidence>
<comment type="caution">
    <text evidence="8">The sequence shown here is derived from an EMBL/GenBank/DDBJ whole genome shotgun (WGS) entry which is preliminary data.</text>
</comment>
<comment type="subcellular location">
    <subcellularLocation>
        <location evidence="1">Membrane</location>
        <topology evidence="1">Multi-pass membrane protein</topology>
    </subcellularLocation>
</comment>
<dbReference type="PATRIC" id="fig|1292034.3.peg.2243"/>
<feature type="transmembrane region" description="Helical" evidence="7">
    <location>
        <begin position="345"/>
        <end position="368"/>
    </location>
</feature>
<evidence type="ECO:0000313" key="9">
    <source>
        <dbReference type="Proteomes" id="UP000013063"/>
    </source>
</evidence>
<feature type="transmembrane region" description="Helical" evidence="7">
    <location>
        <begin position="231"/>
        <end position="250"/>
    </location>
</feature>
<feature type="transmembrane region" description="Helical" evidence="7">
    <location>
        <begin position="426"/>
        <end position="444"/>
    </location>
</feature>
<evidence type="ECO:0000256" key="1">
    <source>
        <dbReference type="ARBA" id="ARBA00004141"/>
    </source>
</evidence>
<evidence type="ECO:0000313" key="8">
    <source>
        <dbReference type="EMBL" id="ENZ81832.1"/>
    </source>
</evidence>
<proteinExistence type="predicted"/>
<dbReference type="PANTHER" id="PTHR43243">
    <property type="entry name" value="INNER MEMBRANE TRANSPORTER YGJI-RELATED"/>
    <property type="match status" value="1"/>
</dbReference>
<accession>R0EL36</accession>
<gene>
    <name evidence="8" type="ORF">OR37_02259</name>
</gene>
<evidence type="ECO:0000256" key="3">
    <source>
        <dbReference type="ARBA" id="ARBA00022692"/>
    </source>
</evidence>
<dbReference type="GO" id="GO:0016020">
    <property type="term" value="C:membrane"/>
    <property type="evidence" value="ECO:0007669"/>
    <property type="project" value="UniProtKB-SubCell"/>
</dbReference>
<dbReference type="Proteomes" id="UP000013063">
    <property type="component" value="Unassembled WGS sequence"/>
</dbReference>
<feature type="region of interest" description="Disordered" evidence="6">
    <location>
        <begin position="517"/>
        <end position="539"/>
    </location>
</feature>
<reference evidence="8 9" key="1">
    <citation type="journal article" date="2013" name="Genome Announc.">
        <title>Draft Genome Sequence for Caulobacter sp. Strain OR37, a Bacterium Tolerant to Heavy Metals.</title>
        <authorList>
            <person name="Utturkar S.M."/>
            <person name="Bollmann A."/>
            <person name="Brzoska R.M."/>
            <person name="Klingeman D.M."/>
            <person name="Epstein S.E."/>
            <person name="Palumbo A.V."/>
            <person name="Brown S.D."/>
        </authorList>
    </citation>
    <scope>NUCLEOTIDE SEQUENCE [LARGE SCALE GENOMIC DNA]</scope>
    <source>
        <strain evidence="8 9">OR37</strain>
    </source>
</reference>
<organism evidence="8 9">
    <name type="scientific">Caulobacter vibrioides OR37</name>
    <dbReference type="NCBI Taxonomy" id="1292034"/>
    <lineage>
        <taxon>Bacteria</taxon>
        <taxon>Pseudomonadati</taxon>
        <taxon>Pseudomonadota</taxon>
        <taxon>Alphaproteobacteria</taxon>
        <taxon>Caulobacterales</taxon>
        <taxon>Caulobacteraceae</taxon>
        <taxon>Caulobacter</taxon>
    </lineage>
</organism>
<dbReference type="GO" id="GO:0015171">
    <property type="term" value="F:amino acid transmembrane transporter activity"/>
    <property type="evidence" value="ECO:0007669"/>
    <property type="project" value="TreeGrafter"/>
</dbReference>
<keyword evidence="4 7" id="KW-1133">Transmembrane helix</keyword>
<sequence length="539" mass="55652" precursor="true">MWRVKSLDAILATAEKKSLHRSLGPIQLTLLGIGAVIGTGIFVLTATAAQKAGPGMMISFIIAGLVCAVAALCYSELASMVPVAGSAYTYSYAVMGEVVAWLVGWALILEYALGASAVAVGWSGHIVGFLDAVGIHIPHALTVGPKLSIGGFIQGGEVGGVVNLPAVVITAVVTALLILGTKESANFNALLVAVKVTALTLFVVLTLPIALGHGANFHPFTPRGWGNPLGSSGTGVLGAAASIFFAYVGFDAVSTAAEETKNPQRNVPIGLIASLLICTIFYLLVAGGVIGSFGAQPLIDPATGQPFADGSPALYASAACTSAHAPLVCSKEALAHVLREVGHPLAGYMVGLAATIALPSVVLLMMYGQTRIFFVMARDGLLPKGLSAVHAKFKTPWIITLITGVAVAIAAAFLPVGQLADYSNSGTLFAFAAVSLGVMILRLTDKSRPRPFRTPLLFVVAPLSIIGCVVLFLSLGKESKTVFYVWTAIGLVFYFAYGFWKSNVRLGLVEVPELAADAPPTGVAPMPGAPAPGSKEERS</sequence>
<dbReference type="STRING" id="1292034.OR37_02259"/>
<keyword evidence="2" id="KW-0813">Transport</keyword>
<keyword evidence="5 7" id="KW-0472">Membrane</keyword>
<feature type="transmembrane region" description="Helical" evidence="7">
    <location>
        <begin position="161"/>
        <end position="180"/>
    </location>
</feature>
<dbReference type="PANTHER" id="PTHR43243:SF4">
    <property type="entry name" value="CATIONIC AMINO ACID TRANSPORTER 4"/>
    <property type="match status" value="1"/>
</dbReference>
<dbReference type="PIRSF" id="PIRSF006060">
    <property type="entry name" value="AA_transporter"/>
    <property type="match status" value="1"/>
</dbReference>